<keyword evidence="7 13" id="KW-0653">Protein transport</keyword>
<dbReference type="PANTHER" id="PTHR12428">
    <property type="entry name" value="OXA1"/>
    <property type="match status" value="1"/>
</dbReference>
<protein>
    <recommendedName>
        <fullName evidence="3 13">Membrane protein insertase YidC</fullName>
    </recommendedName>
    <alternativeName>
        <fullName evidence="12 13">Foldase YidC</fullName>
    </alternativeName>
    <alternativeName>
        <fullName evidence="11 13">Membrane integrase YidC</fullName>
    </alternativeName>
    <alternativeName>
        <fullName evidence="13">Membrane protein YidC</fullName>
    </alternativeName>
</protein>
<dbReference type="InterPro" id="IPR001708">
    <property type="entry name" value="YidC/ALB3/OXA1/COX18"/>
</dbReference>
<comment type="caution">
    <text evidence="13">Lacks conserved residue(s) required for the propagation of feature annotation.</text>
</comment>
<dbReference type="Pfam" id="PF14849">
    <property type="entry name" value="YidC_periplas"/>
    <property type="match status" value="1"/>
</dbReference>
<dbReference type="GO" id="GO:0032977">
    <property type="term" value="F:membrane insertase activity"/>
    <property type="evidence" value="ECO:0007669"/>
    <property type="project" value="InterPro"/>
</dbReference>
<dbReference type="Gene3D" id="2.70.98.90">
    <property type="match status" value="1"/>
</dbReference>
<evidence type="ECO:0000313" key="17">
    <source>
        <dbReference type="Proteomes" id="UP000199600"/>
    </source>
</evidence>
<organism evidence="16 17">
    <name type="scientific">Candidatus Propionivibrio aalborgensis</name>
    <dbReference type="NCBI Taxonomy" id="1860101"/>
    <lineage>
        <taxon>Bacteria</taxon>
        <taxon>Pseudomonadati</taxon>
        <taxon>Pseudomonadota</taxon>
        <taxon>Betaproteobacteria</taxon>
        <taxon>Rhodocyclales</taxon>
        <taxon>Rhodocyclaceae</taxon>
        <taxon>Propionivibrio</taxon>
    </lineage>
</organism>
<keyword evidence="9 13" id="KW-0472">Membrane</keyword>
<evidence type="ECO:0000259" key="14">
    <source>
        <dbReference type="Pfam" id="PF02096"/>
    </source>
</evidence>
<keyword evidence="4 13" id="KW-0813">Transport</keyword>
<feature type="domain" description="Membrane insertase YidC/Oxa/ALB C-terminal" evidence="14">
    <location>
        <begin position="373"/>
        <end position="550"/>
    </location>
</feature>
<keyword evidence="8 13" id="KW-1133">Transmembrane helix</keyword>
<reference evidence="16 17" key="1">
    <citation type="submission" date="2016-06" db="EMBL/GenBank/DDBJ databases">
        <authorList>
            <person name="Kjaerup R.B."/>
            <person name="Dalgaard T.S."/>
            <person name="Juul-Madsen H.R."/>
        </authorList>
    </citation>
    <scope>NUCLEOTIDE SEQUENCE [LARGE SCALE GENOMIC DNA]</scope>
    <source>
        <strain evidence="16">2</strain>
    </source>
</reference>
<dbReference type="InterPro" id="IPR019998">
    <property type="entry name" value="Membr_insert_YidC"/>
</dbReference>
<evidence type="ECO:0000256" key="2">
    <source>
        <dbReference type="ARBA" id="ARBA00010527"/>
    </source>
</evidence>
<feature type="transmembrane region" description="Helical" evidence="13">
    <location>
        <begin position="512"/>
        <end position="537"/>
    </location>
</feature>
<comment type="subunit">
    <text evidence="13">Interacts with the Sec translocase complex via SecD. Specifically interacts with transmembrane segments of nascent integral membrane proteins during membrane integration.</text>
</comment>
<feature type="transmembrane region" description="Helical" evidence="13">
    <location>
        <begin position="436"/>
        <end position="463"/>
    </location>
</feature>
<dbReference type="NCBIfam" id="NF002352">
    <property type="entry name" value="PRK01318.1-3"/>
    <property type="match status" value="1"/>
</dbReference>
<evidence type="ECO:0000259" key="15">
    <source>
        <dbReference type="Pfam" id="PF14849"/>
    </source>
</evidence>
<dbReference type="NCBIfam" id="TIGR03593">
    <property type="entry name" value="yidC_nterm"/>
    <property type="match status" value="1"/>
</dbReference>
<dbReference type="CDD" id="cd19961">
    <property type="entry name" value="EcYidC-like_peri"/>
    <property type="match status" value="1"/>
</dbReference>
<feature type="transmembrane region" description="Helical" evidence="13">
    <location>
        <begin position="373"/>
        <end position="393"/>
    </location>
</feature>
<evidence type="ECO:0000256" key="3">
    <source>
        <dbReference type="ARBA" id="ARBA00015325"/>
    </source>
</evidence>
<evidence type="ECO:0000256" key="12">
    <source>
        <dbReference type="ARBA" id="ARBA00033342"/>
    </source>
</evidence>
<sequence>MDNRRLILLLVFSFSLVMLWDAWQKYNQPKVAAQIAAVTVAADGSPVPVPSATQASPASPVSVPVVSAKSAVAVGEIVSVNTDLFTADISTQGGDIVGLELNNYKAIDDKKKKFSLFSAKHQYAAQSGLIGENLPNHKTKFTVVDGNRELAPDAKTVKLRLEAPAAGGVKVAKVYTFTRGSYLINVDYEIDNGSNKELSTHAYYQLQRDTVAPAGENMMVSTFTGPAVYTEQDKYQKIPFPDIEKGKAKFNAMADNGWIAMVQHYFVSAWIPQEKLSREFYVRNLEGGVNPAVTAGVIVPIPVVAPGAKITQSTSLFAGPQIQSRLEQLAKPVADGGIDAQGLPLVVDYGWLTIVAAPIFWCLDFIHKIVGNWGWAIVLLTIGIKAIFFPLSAASYKSMAKMKAVTPRLTALRDRYGDDKQRLNQEMMNLYKTEKINPLGGCLPILVQIPVFIALYWALLGAVEMRDAPWILWITDLSTQDPYYVLPVIMVLTMMIQTKLNPKPPDPIQAKITAYMPFIFGAMFFFFPAGLVLYWVVNNVLSIAQQWQITRMIERGGKAANDAKA</sequence>
<keyword evidence="10 13" id="KW-0143">Chaperone</keyword>
<dbReference type="PRINTS" id="PR00701">
    <property type="entry name" value="60KDINNERMP"/>
</dbReference>
<evidence type="ECO:0000256" key="8">
    <source>
        <dbReference type="ARBA" id="ARBA00022989"/>
    </source>
</evidence>
<dbReference type="NCBIfam" id="NF002353">
    <property type="entry name" value="PRK01318.1-4"/>
    <property type="match status" value="1"/>
</dbReference>
<evidence type="ECO:0000256" key="6">
    <source>
        <dbReference type="ARBA" id="ARBA00022692"/>
    </source>
</evidence>
<evidence type="ECO:0000256" key="9">
    <source>
        <dbReference type="ARBA" id="ARBA00023136"/>
    </source>
</evidence>
<dbReference type="NCBIfam" id="TIGR03592">
    <property type="entry name" value="yidC_oxa1_cterm"/>
    <property type="match status" value="1"/>
</dbReference>
<dbReference type="PANTHER" id="PTHR12428:SF65">
    <property type="entry name" value="CYTOCHROME C OXIDASE ASSEMBLY PROTEIN COX18, MITOCHONDRIAL"/>
    <property type="match status" value="1"/>
</dbReference>
<keyword evidence="17" id="KW-1185">Reference proteome</keyword>
<dbReference type="InterPro" id="IPR047196">
    <property type="entry name" value="YidC_ALB_C"/>
</dbReference>
<dbReference type="GO" id="GO:0015031">
    <property type="term" value="P:protein transport"/>
    <property type="evidence" value="ECO:0007669"/>
    <property type="project" value="UniProtKB-KW"/>
</dbReference>
<comment type="similarity">
    <text evidence="2 13">Belongs to the OXA1/ALB3/YidC family. Type 1 subfamily.</text>
</comment>
<dbReference type="GO" id="GO:0051205">
    <property type="term" value="P:protein insertion into membrane"/>
    <property type="evidence" value="ECO:0007669"/>
    <property type="project" value="TreeGrafter"/>
</dbReference>
<feature type="domain" description="Membrane insertase YidC N-terminal" evidence="15">
    <location>
        <begin position="78"/>
        <end position="361"/>
    </location>
</feature>
<dbReference type="HAMAP" id="MF_01810">
    <property type="entry name" value="YidC_type1"/>
    <property type="match status" value="1"/>
</dbReference>
<comment type="subcellular location">
    <subcellularLocation>
        <location evidence="1">Cell inner membrane</location>
        <topology evidence="1">Multi-pass membrane protein</topology>
    </subcellularLocation>
    <subcellularLocation>
        <location evidence="13">Cell membrane</location>
        <topology evidence="13">Multi-pass membrane protein</topology>
    </subcellularLocation>
</comment>
<dbReference type="GO" id="GO:0005886">
    <property type="term" value="C:plasma membrane"/>
    <property type="evidence" value="ECO:0007669"/>
    <property type="project" value="UniProtKB-SubCell"/>
</dbReference>
<evidence type="ECO:0000256" key="4">
    <source>
        <dbReference type="ARBA" id="ARBA00022448"/>
    </source>
</evidence>
<dbReference type="AlphaFoldDB" id="A0A1A8XN21"/>
<dbReference type="PRINTS" id="PR01900">
    <property type="entry name" value="YIDCPROTEIN"/>
</dbReference>
<comment type="function">
    <text evidence="13">Required for the insertion and/or proper folding and/or complex formation of integral membrane proteins into the membrane. Involved in integration of membrane proteins that insert both dependently and independently of the Sec translocase complex, as well as at least some lipoproteins. Aids folding of multispanning membrane proteins.</text>
</comment>
<accession>A0A1A8XN21</accession>
<evidence type="ECO:0000256" key="5">
    <source>
        <dbReference type="ARBA" id="ARBA00022475"/>
    </source>
</evidence>
<dbReference type="RefSeq" id="WP_186410547.1">
    <property type="nucleotide sequence ID" value="NZ_FLQY01000102.1"/>
</dbReference>
<gene>
    <name evidence="13 16" type="primary">yidC</name>
    <name evidence="16" type="ORF">PROAA_1900002</name>
</gene>
<evidence type="ECO:0000313" key="16">
    <source>
        <dbReference type="EMBL" id="SBT06555.1"/>
    </source>
</evidence>
<name>A0A1A8XN21_9RHOO</name>
<dbReference type="InterPro" id="IPR028055">
    <property type="entry name" value="YidC/Oxa/ALB_C"/>
</dbReference>
<evidence type="ECO:0000256" key="7">
    <source>
        <dbReference type="ARBA" id="ARBA00022927"/>
    </source>
</evidence>
<keyword evidence="5 13" id="KW-1003">Cell membrane</keyword>
<evidence type="ECO:0000256" key="10">
    <source>
        <dbReference type="ARBA" id="ARBA00023186"/>
    </source>
</evidence>
<proteinExistence type="inferred from homology"/>
<dbReference type="Proteomes" id="UP000199600">
    <property type="component" value="Unassembled WGS sequence"/>
</dbReference>
<dbReference type="CDD" id="cd20070">
    <property type="entry name" value="5TM_YidC_Alb3"/>
    <property type="match status" value="1"/>
</dbReference>
<dbReference type="EMBL" id="FLQY01000102">
    <property type="protein sequence ID" value="SBT06555.1"/>
    <property type="molecule type" value="Genomic_DNA"/>
</dbReference>
<keyword evidence="6 13" id="KW-0812">Transmembrane</keyword>
<evidence type="ECO:0000256" key="1">
    <source>
        <dbReference type="ARBA" id="ARBA00004429"/>
    </source>
</evidence>
<dbReference type="Pfam" id="PF02096">
    <property type="entry name" value="60KD_IMP"/>
    <property type="match status" value="1"/>
</dbReference>
<dbReference type="InterPro" id="IPR028053">
    <property type="entry name" value="Membr_insert_YidC_N"/>
</dbReference>
<dbReference type="InterPro" id="IPR038221">
    <property type="entry name" value="YidC_periplasmic_sf"/>
</dbReference>
<evidence type="ECO:0000256" key="11">
    <source>
        <dbReference type="ARBA" id="ARBA00033245"/>
    </source>
</evidence>
<evidence type="ECO:0000256" key="13">
    <source>
        <dbReference type="HAMAP-Rule" id="MF_01810"/>
    </source>
</evidence>